<comment type="cofactor">
    <cofactor evidence="10">
        <name>Ca(2+)</name>
        <dbReference type="ChEBI" id="CHEBI:29108"/>
    </cofactor>
    <text evidence="10">Binds 2 calcium ions per subunit.</text>
</comment>
<feature type="site" description="Transition state stabilizer" evidence="11">
    <location>
        <position position="52"/>
    </location>
</feature>
<dbReference type="InterPro" id="IPR010255">
    <property type="entry name" value="Haem_peroxidase_sf"/>
</dbReference>
<dbReference type="SUPFAM" id="SSF48113">
    <property type="entry name" value="Heme-dependent peroxidases"/>
    <property type="match status" value="1"/>
</dbReference>
<dbReference type="GO" id="GO:0006979">
    <property type="term" value="P:response to oxidative stress"/>
    <property type="evidence" value="ECO:0007669"/>
    <property type="project" value="InterPro"/>
</dbReference>
<comment type="cofactor">
    <cofactor evidence="2">
        <name>heme b</name>
        <dbReference type="ChEBI" id="CHEBI:60344"/>
    </cofactor>
</comment>
<keyword evidence="7" id="KW-0560">Oxidoreductase</keyword>
<reference evidence="13" key="1">
    <citation type="submission" date="2023-12" db="EMBL/GenBank/DDBJ databases">
        <title>Genome assembly of Anisodus tanguticus.</title>
        <authorList>
            <person name="Wang Y.-J."/>
        </authorList>
    </citation>
    <scope>NUCLEOTIDE SEQUENCE</scope>
    <source>
        <strain evidence="13">KB-2021</strain>
        <tissue evidence="13">Leaf</tissue>
    </source>
</reference>
<name>A0AAE1VT85_9SOLA</name>
<evidence type="ECO:0000256" key="8">
    <source>
        <dbReference type="ARBA" id="ARBA00023004"/>
    </source>
</evidence>
<dbReference type="GO" id="GO:0020037">
    <property type="term" value="F:heme binding"/>
    <property type="evidence" value="ECO:0007669"/>
    <property type="project" value="InterPro"/>
</dbReference>
<gene>
    <name evidence="13" type="ORF">RND71_007633</name>
</gene>
<dbReference type="Gene3D" id="1.10.420.10">
    <property type="entry name" value="Peroxidase, domain 2"/>
    <property type="match status" value="1"/>
</dbReference>
<evidence type="ECO:0000256" key="5">
    <source>
        <dbReference type="ARBA" id="ARBA00022617"/>
    </source>
</evidence>
<dbReference type="PANTHER" id="PTHR31235">
    <property type="entry name" value="PEROXIDASE 25-RELATED"/>
    <property type="match status" value="1"/>
</dbReference>
<evidence type="ECO:0000313" key="14">
    <source>
        <dbReference type="Proteomes" id="UP001291623"/>
    </source>
</evidence>
<dbReference type="EC" id="1.11.1.7" evidence="3"/>
<organism evidence="13 14">
    <name type="scientific">Anisodus tanguticus</name>
    <dbReference type="NCBI Taxonomy" id="243964"/>
    <lineage>
        <taxon>Eukaryota</taxon>
        <taxon>Viridiplantae</taxon>
        <taxon>Streptophyta</taxon>
        <taxon>Embryophyta</taxon>
        <taxon>Tracheophyta</taxon>
        <taxon>Spermatophyta</taxon>
        <taxon>Magnoliopsida</taxon>
        <taxon>eudicotyledons</taxon>
        <taxon>Gunneridae</taxon>
        <taxon>Pentapetalae</taxon>
        <taxon>asterids</taxon>
        <taxon>lamiids</taxon>
        <taxon>Solanales</taxon>
        <taxon>Solanaceae</taxon>
        <taxon>Solanoideae</taxon>
        <taxon>Hyoscyameae</taxon>
        <taxon>Anisodus</taxon>
    </lineage>
</organism>
<dbReference type="GO" id="GO:0140825">
    <property type="term" value="F:lactoperoxidase activity"/>
    <property type="evidence" value="ECO:0007669"/>
    <property type="project" value="UniProtKB-EC"/>
</dbReference>
<evidence type="ECO:0000256" key="9">
    <source>
        <dbReference type="PIRSR" id="PIRSR600823-1"/>
    </source>
</evidence>
<evidence type="ECO:0000256" key="4">
    <source>
        <dbReference type="ARBA" id="ARBA00022559"/>
    </source>
</evidence>
<comment type="catalytic activity">
    <reaction evidence="1">
        <text>2 a phenolic donor + H2O2 = 2 a phenolic radical donor + 2 H2O</text>
        <dbReference type="Rhea" id="RHEA:56136"/>
        <dbReference type="ChEBI" id="CHEBI:15377"/>
        <dbReference type="ChEBI" id="CHEBI:16240"/>
        <dbReference type="ChEBI" id="CHEBI:139520"/>
        <dbReference type="ChEBI" id="CHEBI:139521"/>
        <dbReference type="EC" id="1.11.1.7"/>
    </reaction>
</comment>
<evidence type="ECO:0000256" key="2">
    <source>
        <dbReference type="ARBA" id="ARBA00001970"/>
    </source>
</evidence>
<keyword evidence="6 10" id="KW-0479">Metal-binding</keyword>
<evidence type="ECO:0000256" key="3">
    <source>
        <dbReference type="ARBA" id="ARBA00012313"/>
    </source>
</evidence>
<feature type="domain" description="Plant heme peroxidase family profile" evidence="12">
    <location>
        <begin position="59"/>
        <end position="168"/>
    </location>
</feature>
<dbReference type="GO" id="GO:0046872">
    <property type="term" value="F:metal ion binding"/>
    <property type="evidence" value="ECO:0007669"/>
    <property type="project" value="UniProtKB-KW"/>
</dbReference>
<dbReference type="InterPro" id="IPR002016">
    <property type="entry name" value="Haem_peroxidase"/>
</dbReference>
<proteinExistence type="predicted"/>
<evidence type="ECO:0000256" key="7">
    <source>
        <dbReference type="ARBA" id="ARBA00023002"/>
    </source>
</evidence>
<evidence type="ECO:0000256" key="6">
    <source>
        <dbReference type="ARBA" id="ARBA00022723"/>
    </source>
</evidence>
<accession>A0AAE1VT85</accession>
<sequence length="179" mass="20114">MVAQGQEGAESIAQFRYDFYEDKCERDVEGTVWSMMQRVIQPQHNAPAQLLRLLFHDCFIGKGRNFRAMEVKNLITDLGGGSARVLKMFDGEGSLRGLNIGKISCEFIRPRLSNFMGTGLPDPTLPSDFLEELKRNCPDSNSTISTSTNISMSLSKSAISDCPHFHRFELHLVITTLRL</sequence>
<dbReference type="PROSITE" id="PS50873">
    <property type="entry name" value="PEROXIDASE_4"/>
    <property type="match status" value="1"/>
</dbReference>
<keyword evidence="8" id="KW-0408">Iron</keyword>
<dbReference type="Gene3D" id="1.10.520.10">
    <property type="match status" value="1"/>
</dbReference>
<comment type="caution">
    <text evidence="13">The sequence shown here is derived from an EMBL/GenBank/DDBJ whole genome shotgun (WGS) entry which is preliminary data.</text>
</comment>
<protein>
    <recommendedName>
        <fullName evidence="3">peroxidase</fullName>
        <ecNumber evidence="3">1.11.1.7</ecNumber>
    </recommendedName>
</protein>
<evidence type="ECO:0000256" key="11">
    <source>
        <dbReference type="PIRSR" id="PIRSR600823-4"/>
    </source>
</evidence>
<dbReference type="Proteomes" id="UP001291623">
    <property type="component" value="Unassembled WGS sequence"/>
</dbReference>
<keyword evidence="5" id="KW-0349">Heme</keyword>
<evidence type="ECO:0000313" key="13">
    <source>
        <dbReference type="EMBL" id="KAK4372249.1"/>
    </source>
</evidence>
<keyword evidence="10" id="KW-0106">Calcium</keyword>
<evidence type="ECO:0000259" key="12">
    <source>
        <dbReference type="PROSITE" id="PS50873"/>
    </source>
</evidence>
<evidence type="ECO:0000256" key="10">
    <source>
        <dbReference type="PIRSR" id="PIRSR600823-3"/>
    </source>
</evidence>
<keyword evidence="14" id="KW-1185">Reference proteome</keyword>
<dbReference type="AlphaFoldDB" id="A0AAE1VT85"/>
<keyword evidence="4" id="KW-0575">Peroxidase</keyword>
<feature type="active site" description="Proton acceptor" evidence="9">
    <location>
        <position position="56"/>
    </location>
</feature>
<dbReference type="EMBL" id="JAVYJV010000004">
    <property type="protein sequence ID" value="KAK4372249.1"/>
    <property type="molecule type" value="Genomic_DNA"/>
</dbReference>
<dbReference type="InterPro" id="IPR000823">
    <property type="entry name" value="Peroxidase_pln"/>
</dbReference>
<evidence type="ECO:0000256" key="1">
    <source>
        <dbReference type="ARBA" id="ARBA00000189"/>
    </source>
</evidence>
<feature type="binding site" evidence="10">
    <location>
        <position position="57"/>
    </location>
    <ligand>
        <name>Ca(2+)</name>
        <dbReference type="ChEBI" id="CHEBI:29108"/>
        <label>1</label>
    </ligand>
</feature>